<evidence type="ECO:0000313" key="1">
    <source>
        <dbReference type="EMBL" id="ACG28541.1"/>
    </source>
</evidence>
<accession>B6SUK8</accession>
<evidence type="ECO:0008006" key="2">
    <source>
        <dbReference type="Google" id="ProtNLM"/>
    </source>
</evidence>
<dbReference type="GO" id="GO:0046872">
    <property type="term" value="F:metal ion binding"/>
    <property type="evidence" value="ECO:0007669"/>
    <property type="project" value="InterPro"/>
</dbReference>
<reference evidence="1" key="1">
    <citation type="journal article" date="2009" name="Plant Mol. Biol.">
        <title>Insights into corn genes derived from large-scale cDNA sequencing.</title>
        <authorList>
            <person name="Alexandrov N.N."/>
            <person name="Brover V.V."/>
            <person name="Freidin S."/>
            <person name="Troukhan M.E."/>
            <person name="Tatarinova T.V."/>
            <person name="Zhang H."/>
            <person name="Swaller T.J."/>
            <person name="Lu Y.P."/>
            <person name="Bouck J."/>
            <person name="Flavell R.B."/>
            <person name="Feldmann K.A."/>
        </authorList>
    </citation>
    <scope>NUCLEOTIDE SEQUENCE</scope>
</reference>
<dbReference type="Gene3D" id="3.30.70.100">
    <property type="match status" value="1"/>
</dbReference>
<dbReference type="KEGG" id="zma:100275511"/>
<sequence>MGKKSGRSGADAPKATAFVLKVAMHCRCDGCVPKIRAAVNKLTLRCEGIQSLDQSALDTKGELALVATADPERLRRRLREATGKSVDIVFPKPAAANGGSGSGREEANAAVQAQAQAQAQALLLAAGLQQQQQHGRPWYALQQGGYGPPPEPYVASYPATAWGAYPHNGLDDAYGGGWFGY</sequence>
<organism evidence="1">
    <name type="scientific">Zea mays</name>
    <name type="common">Maize</name>
    <dbReference type="NCBI Taxonomy" id="4577"/>
    <lineage>
        <taxon>Eukaryota</taxon>
        <taxon>Viridiplantae</taxon>
        <taxon>Streptophyta</taxon>
        <taxon>Embryophyta</taxon>
        <taxon>Tracheophyta</taxon>
        <taxon>Spermatophyta</taxon>
        <taxon>Magnoliopsida</taxon>
        <taxon>Liliopsida</taxon>
        <taxon>Poales</taxon>
        <taxon>Poaceae</taxon>
        <taxon>PACMAD clade</taxon>
        <taxon>Panicoideae</taxon>
        <taxon>Andropogonodae</taxon>
        <taxon>Andropogoneae</taxon>
        <taxon>Tripsacinae</taxon>
        <taxon>Zea</taxon>
    </lineage>
</organism>
<dbReference type="OrthoDB" id="694037at2759"/>
<name>B6SUK8_MAIZE</name>
<dbReference type="RefSeq" id="NP_001143043.2">
    <property type="nucleotide sequence ID" value="NM_001149571.2"/>
</dbReference>
<protein>
    <recommendedName>
        <fullName evidence="2">HMA domain-containing protein</fullName>
    </recommendedName>
</protein>
<dbReference type="PANTHER" id="PTHR46413:SF8">
    <property type="entry name" value="OS02G0818900 PROTEIN"/>
    <property type="match status" value="1"/>
</dbReference>
<dbReference type="GeneID" id="100275511"/>
<dbReference type="InterPro" id="IPR044594">
    <property type="entry name" value="HIPP01/3/5/6"/>
</dbReference>
<proteinExistence type="evidence at transcript level"/>
<dbReference type="ExpressionAtlas" id="B6SUK8">
    <property type="expression patterns" value="baseline and differential"/>
</dbReference>
<dbReference type="AlphaFoldDB" id="B6SUK8"/>
<dbReference type="EMBL" id="EU956423">
    <property type="protein sequence ID" value="ACG28541.1"/>
    <property type="molecule type" value="mRNA"/>
</dbReference>
<dbReference type="PANTHER" id="PTHR46413">
    <property type="entry name" value="HEAVY METAL-ASSOCIATED ISOPRENYLATED PLANT PROTEIN 6"/>
    <property type="match status" value="1"/>
</dbReference>